<keyword evidence="2" id="KW-1185">Reference proteome</keyword>
<accession>A0AAD5R466</accession>
<dbReference type="AlphaFoldDB" id="A0AAD5R466"/>
<dbReference type="EMBL" id="JAHQIW010006415">
    <property type="protein sequence ID" value="KAJ1369129.1"/>
    <property type="molecule type" value="Genomic_DNA"/>
</dbReference>
<name>A0AAD5R466_PARTN</name>
<sequence length="139" mass="15982">MPRELNEARKNIGLPINRMRTQSMKNQWCSDKNIRLDVSLITDTSTYVFLSRSLNMENNIIEELDRRRKAARRTLAATFCMSEIETFQAEEILTQTATLCVLASFLPSPCKIFFLCYLSVTLVPRPRSSVVFETRIVVG</sequence>
<dbReference type="Proteomes" id="UP001196413">
    <property type="component" value="Unassembled WGS sequence"/>
</dbReference>
<protein>
    <submittedName>
        <fullName evidence="1">Uncharacterized protein</fullName>
    </submittedName>
</protein>
<comment type="caution">
    <text evidence="1">The sequence shown here is derived from an EMBL/GenBank/DDBJ whole genome shotgun (WGS) entry which is preliminary data.</text>
</comment>
<evidence type="ECO:0000313" key="2">
    <source>
        <dbReference type="Proteomes" id="UP001196413"/>
    </source>
</evidence>
<evidence type="ECO:0000313" key="1">
    <source>
        <dbReference type="EMBL" id="KAJ1369129.1"/>
    </source>
</evidence>
<proteinExistence type="predicted"/>
<reference evidence="1" key="1">
    <citation type="submission" date="2021-06" db="EMBL/GenBank/DDBJ databases">
        <title>Parelaphostrongylus tenuis whole genome reference sequence.</title>
        <authorList>
            <person name="Garwood T.J."/>
            <person name="Larsen P.A."/>
            <person name="Fountain-Jones N.M."/>
            <person name="Garbe J.R."/>
            <person name="Macchietto M.G."/>
            <person name="Kania S.A."/>
            <person name="Gerhold R.W."/>
            <person name="Richards J.E."/>
            <person name="Wolf T.M."/>
        </authorList>
    </citation>
    <scope>NUCLEOTIDE SEQUENCE</scope>
    <source>
        <strain evidence="1">MNPRO001-30</strain>
        <tissue evidence="1">Meninges</tissue>
    </source>
</reference>
<gene>
    <name evidence="1" type="ORF">KIN20_030530</name>
</gene>
<organism evidence="1 2">
    <name type="scientific">Parelaphostrongylus tenuis</name>
    <name type="common">Meningeal worm</name>
    <dbReference type="NCBI Taxonomy" id="148309"/>
    <lineage>
        <taxon>Eukaryota</taxon>
        <taxon>Metazoa</taxon>
        <taxon>Ecdysozoa</taxon>
        <taxon>Nematoda</taxon>
        <taxon>Chromadorea</taxon>
        <taxon>Rhabditida</taxon>
        <taxon>Rhabditina</taxon>
        <taxon>Rhabditomorpha</taxon>
        <taxon>Strongyloidea</taxon>
        <taxon>Metastrongylidae</taxon>
        <taxon>Parelaphostrongylus</taxon>
    </lineage>
</organism>